<dbReference type="EMBL" id="JARK01000394">
    <property type="protein sequence ID" value="EYC37401.1"/>
    <property type="molecule type" value="Genomic_DNA"/>
</dbReference>
<proteinExistence type="predicted"/>
<accession>A0A016WCQ9</accession>
<organism evidence="2 3">
    <name type="scientific">Ancylostoma ceylanicum</name>
    <dbReference type="NCBI Taxonomy" id="53326"/>
    <lineage>
        <taxon>Eukaryota</taxon>
        <taxon>Metazoa</taxon>
        <taxon>Ecdysozoa</taxon>
        <taxon>Nematoda</taxon>
        <taxon>Chromadorea</taxon>
        <taxon>Rhabditida</taxon>
        <taxon>Rhabditina</taxon>
        <taxon>Rhabditomorpha</taxon>
        <taxon>Strongyloidea</taxon>
        <taxon>Ancylostomatidae</taxon>
        <taxon>Ancylostomatinae</taxon>
        <taxon>Ancylostoma</taxon>
    </lineage>
</organism>
<feature type="compositionally biased region" description="Basic and acidic residues" evidence="1">
    <location>
        <begin position="29"/>
        <end position="51"/>
    </location>
</feature>
<feature type="region of interest" description="Disordered" evidence="1">
    <location>
        <begin position="77"/>
        <end position="100"/>
    </location>
</feature>
<name>A0A016WCQ9_9BILA</name>
<feature type="region of interest" description="Disordered" evidence="1">
    <location>
        <begin position="14"/>
        <end position="51"/>
    </location>
</feature>
<dbReference type="AlphaFoldDB" id="A0A016WCQ9"/>
<protein>
    <submittedName>
        <fullName evidence="2">Uncharacterized protein</fullName>
    </submittedName>
</protein>
<evidence type="ECO:0000256" key="1">
    <source>
        <dbReference type="SAM" id="MobiDB-lite"/>
    </source>
</evidence>
<evidence type="ECO:0000313" key="3">
    <source>
        <dbReference type="Proteomes" id="UP000024635"/>
    </source>
</evidence>
<comment type="caution">
    <text evidence="2">The sequence shown here is derived from an EMBL/GenBank/DDBJ whole genome shotgun (WGS) entry which is preliminary data.</text>
</comment>
<dbReference type="Proteomes" id="UP000024635">
    <property type="component" value="Unassembled WGS sequence"/>
</dbReference>
<reference evidence="3" key="1">
    <citation type="journal article" date="2015" name="Nat. Genet.">
        <title>The genome and transcriptome of the zoonotic hookworm Ancylostoma ceylanicum identify infection-specific gene families.</title>
        <authorList>
            <person name="Schwarz E.M."/>
            <person name="Hu Y."/>
            <person name="Antoshechkin I."/>
            <person name="Miller M.M."/>
            <person name="Sternberg P.W."/>
            <person name="Aroian R.V."/>
        </authorList>
    </citation>
    <scope>NUCLEOTIDE SEQUENCE</scope>
    <source>
        <strain evidence="3">HY135</strain>
    </source>
</reference>
<sequence length="139" mass="15857">MADARIDAVAAVATSQAVGRDAAAPRGRLIIENEREDGGTGKGREEREGREREFTCAKRVLTLAKLCNRFLNSPRLRQRRRMRTRTNANEQHKGDRHRRHSADDVCILSVSSAPFSLASWENRRRAMSAWKISNHYWIA</sequence>
<gene>
    <name evidence="2" type="primary">Acey_s0794.g2389</name>
    <name evidence="2" type="ORF">Y032_0794g2389</name>
</gene>
<keyword evidence="3" id="KW-1185">Reference proteome</keyword>
<evidence type="ECO:0000313" key="2">
    <source>
        <dbReference type="EMBL" id="EYC37401.1"/>
    </source>
</evidence>